<dbReference type="GO" id="GO:0012505">
    <property type="term" value="C:endomembrane system"/>
    <property type="evidence" value="ECO:0007669"/>
    <property type="project" value="UniProtKB-SubCell"/>
</dbReference>
<dbReference type="Proteomes" id="UP001530315">
    <property type="component" value="Unassembled WGS sequence"/>
</dbReference>
<gene>
    <name evidence="13" type="ORF">ACHAW5_001450</name>
</gene>
<feature type="chain" id="PRO_5044843586" description="Peptidase A1 domain-containing protein" evidence="11">
    <location>
        <begin position="19"/>
        <end position="732"/>
    </location>
</feature>
<dbReference type="PROSITE" id="PS00141">
    <property type="entry name" value="ASP_PROTEASE"/>
    <property type="match status" value="1"/>
</dbReference>
<evidence type="ECO:0000256" key="7">
    <source>
        <dbReference type="ARBA" id="ARBA00023136"/>
    </source>
</evidence>
<evidence type="ECO:0000313" key="13">
    <source>
        <dbReference type="EMBL" id="KAL3770675.1"/>
    </source>
</evidence>
<organism evidence="13 14">
    <name type="scientific">Stephanodiscus triporus</name>
    <dbReference type="NCBI Taxonomy" id="2934178"/>
    <lineage>
        <taxon>Eukaryota</taxon>
        <taxon>Sar</taxon>
        <taxon>Stramenopiles</taxon>
        <taxon>Ochrophyta</taxon>
        <taxon>Bacillariophyta</taxon>
        <taxon>Coscinodiscophyceae</taxon>
        <taxon>Thalassiosirophycidae</taxon>
        <taxon>Stephanodiscales</taxon>
        <taxon>Stephanodiscaceae</taxon>
        <taxon>Stephanodiscus</taxon>
    </lineage>
</organism>
<dbReference type="EMBL" id="JALLAZ020001623">
    <property type="protein sequence ID" value="KAL3770675.1"/>
    <property type="molecule type" value="Genomic_DNA"/>
</dbReference>
<feature type="domain" description="Peptidase A1" evidence="12">
    <location>
        <begin position="134"/>
        <end position="545"/>
    </location>
</feature>
<keyword evidence="4 11" id="KW-0732">Signal</keyword>
<evidence type="ECO:0000313" key="14">
    <source>
        <dbReference type="Proteomes" id="UP001530315"/>
    </source>
</evidence>
<dbReference type="Pfam" id="PF14543">
    <property type="entry name" value="TAXi_N"/>
    <property type="match status" value="1"/>
</dbReference>
<dbReference type="GO" id="GO:0006508">
    <property type="term" value="P:proteolysis"/>
    <property type="evidence" value="ECO:0007669"/>
    <property type="project" value="UniProtKB-KW"/>
</dbReference>
<dbReference type="GO" id="GO:0008233">
    <property type="term" value="F:peptidase activity"/>
    <property type="evidence" value="ECO:0007669"/>
    <property type="project" value="UniProtKB-KW"/>
</dbReference>
<evidence type="ECO:0000256" key="8">
    <source>
        <dbReference type="ARBA" id="ARBA00046288"/>
    </source>
</evidence>
<evidence type="ECO:0000256" key="9">
    <source>
        <dbReference type="SAM" id="MobiDB-lite"/>
    </source>
</evidence>
<dbReference type="InterPro" id="IPR001969">
    <property type="entry name" value="Aspartic_peptidase_AS"/>
</dbReference>
<feature type="signal peptide" evidence="11">
    <location>
        <begin position="1"/>
        <end position="18"/>
    </location>
</feature>
<comment type="similarity">
    <text evidence="1">Belongs to the peptidase A1 family.</text>
</comment>
<dbReference type="InterPro" id="IPR021109">
    <property type="entry name" value="Peptidase_aspartic_dom_sf"/>
</dbReference>
<evidence type="ECO:0000256" key="1">
    <source>
        <dbReference type="ARBA" id="ARBA00007447"/>
    </source>
</evidence>
<evidence type="ECO:0000256" key="5">
    <source>
        <dbReference type="ARBA" id="ARBA00022801"/>
    </source>
</evidence>
<dbReference type="PROSITE" id="PS51767">
    <property type="entry name" value="PEPTIDASE_A1"/>
    <property type="match status" value="1"/>
</dbReference>
<evidence type="ECO:0000256" key="11">
    <source>
        <dbReference type="SAM" id="SignalP"/>
    </source>
</evidence>
<keyword evidence="2" id="KW-0645">Protease</keyword>
<protein>
    <recommendedName>
        <fullName evidence="12">Peptidase A1 domain-containing protein</fullName>
    </recommendedName>
</protein>
<evidence type="ECO:0000259" key="12">
    <source>
        <dbReference type="PROSITE" id="PS51767"/>
    </source>
</evidence>
<keyword evidence="5" id="KW-0378">Hydrolase</keyword>
<dbReference type="AlphaFoldDB" id="A0ABD3N3H0"/>
<sequence length="732" mass="79840">MIAFVVVILAAHAASSSSSSSSSMSSSSLADAKQYRRRILANAETGTITHPLIPHKAHLDRRRRELRDKYGAEFDDGDLKLPPRPGVSRHSRTPEDLEAMIAASSHGLIRGGDGRGTRALQQQMGALYQGYGTHYIDLWVGSPTPQRQTVIVDTGSGVTAFPCEECDGCGDEYHTDNYYRHSESTSFRPLGCDECTRGYCASVANSQKCRISMSYAEGSSWSAYEAEDLCYAGGPHHDALAVNGPMTNQEDTTIDHVDPDEASQFAFDLIFGCQVSITGLFITQLADGIMGMENDDTSFWKQMYNKGAIPRPEFSLCFSRSDNAEREGTGAGAITLGGVDTRLHQSPMVFAKNIQGSGFYSVHLKAVYLRAGGGGSAQTTQDDATRLHKLPLGEDVLNRGNVIVDSGTTDTYFNRALDGPFKTIWKELTGHDYNHNPISISPEEIAALPTILMVMSGYDGDAVGDEPTGDPDDVPGYAGNIDPSFGPRDIVLAIPALHYLEYDPDIEKYVPRFYTDEGSGSVLGANAMMGHDVFFDNRRGRIGFAESNCDYMSLLLNEEGSIAEPPVANAESSKAEVDEKVVPVQEASISEEEEEIEVQNDDYQTDDTVANEETEELIEAKKISENSNNNPYQVFGNDKPKQEDSSVATSFASEIFEDMKHECTSAGCRGVAAFFILGAVAIVIAGIRRTMARRRVVRQYQEAELEISDLALNSDSDDEGGYADEPRNREIS</sequence>
<evidence type="ECO:0000256" key="6">
    <source>
        <dbReference type="ARBA" id="ARBA00022989"/>
    </source>
</evidence>
<evidence type="ECO:0000256" key="4">
    <source>
        <dbReference type="ARBA" id="ARBA00022729"/>
    </source>
</evidence>
<dbReference type="PANTHER" id="PTHR13683">
    <property type="entry name" value="ASPARTYL PROTEASES"/>
    <property type="match status" value="1"/>
</dbReference>
<evidence type="ECO:0000256" key="10">
    <source>
        <dbReference type="SAM" id="Phobius"/>
    </source>
</evidence>
<proteinExistence type="inferred from homology"/>
<feature type="transmembrane region" description="Helical" evidence="10">
    <location>
        <begin position="670"/>
        <end position="688"/>
    </location>
</feature>
<keyword evidence="7 10" id="KW-0472">Membrane</keyword>
<keyword evidence="6 10" id="KW-1133">Transmembrane helix</keyword>
<name>A0ABD3N3H0_9STRA</name>
<dbReference type="InterPro" id="IPR032861">
    <property type="entry name" value="TAXi_N"/>
</dbReference>
<evidence type="ECO:0000256" key="2">
    <source>
        <dbReference type="ARBA" id="ARBA00022670"/>
    </source>
</evidence>
<comment type="subcellular location">
    <subcellularLocation>
        <location evidence="8">Endomembrane system</location>
        <topology evidence="8">Single-pass type I membrane protein</topology>
    </subcellularLocation>
</comment>
<feature type="region of interest" description="Disordered" evidence="9">
    <location>
        <begin position="711"/>
        <end position="732"/>
    </location>
</feature>
<dbReference type="PANTHER" id="PTHR13683:SF375">
    <property type="entry name" value="PEPTIDASE A1 DOMAIN-CONTAINING PROTEIN"/>
    <property type="match status" value="1"/>
</dbReference>
<dbReference type="Gene3D" id="2.40.70.10">
    <property type="entry name" value="Acid Proteases"/>
    <property type="match status" value="2"/>
</dbReference>
<dbReference type="InterPro" id="IPR001461">
    <property type="entry name" value="Aspartic_peptidase_A1"/>
</dbReference>
<keyword evidence="3 10" id="KW-0812">Transmembrane</keyword>
<evidence type="ECO:0000256" key="3">
    <source>
        <dbReference type="ARBA" id="ARBA00022692"/>
    </source>
</evidence>
<dbReference type="InterPro" id="IPR033121">
    <property type="entry name" value="PEPTIDASE_A1"/>
</dbReference>
<accession>A0ABD3N3H0</accession>
<dbReference type="SUPFAM" id="SSF50630">
    <property type="entry name" value="Acid proteases"/>
    <property type="match status" value="1"/>
</dbReference>
<keyword evidence="14" id="KW-1185">Reference proteome</keyword>
<dbReference type="FunFam" id="2.40.70.10:FF:000225">
    <property type="entry name" value="Predicted protein"/>
    <property type="match status" value="1"/>
</dbReference>
<comment type="caution">
    <text evidence="13">The sequence shown here is derived from an EMBL/GenBank/DDBJ whole genome shotgun (WGS) entry which is preliminary data.</text>
</comment>
<reference evidence="13 14" key="1">
    <citation type="submission" date="2024-10" db="EMBL/GenBank/DDBJ databases">
        <title>Updated reference genomes for cyclostephanoid diatoms.</title>
        <authorList>
            <person name="Roberts W.R."/>
            <person name="Alverson A.J."/>
        </authorList>
    </citation>
    <scope>NUCLEOTIDE SEQUENCE [LARGE SCALE GENOMIC DNA]</scope>
    <source>
        <strain evidence="13 14">AJA276-08</strain>
    </source>
</reference>